<dbReference type="EMBL" id="PJQL01001407">
    <property type="protein sequence ID" value="RCH88788.1"/>
    <property type="molecule type" value="Genomic_DNA"/>
</dbReference>
<dbReference type="Proteomes" id="UP000252139">
    <property type="component" value="Unassembled WGS sequence"/>
</dbReference>
<dbReference type="Pfam" id="PF08610">
    <property type="entry name" value="Pex16"/>
    <property type="match status" value="1"/>
</dbReference>
<keyword evidence="2" id="KW-0576">Peroxisome</keyword>
<dbReference type="STRING" id="86630.A0A367JFQ3"/>
<dbReference type="OrthoDB" id="2021143at2759"/>
<dbReference type="Pfam" id="PF04707">
    <property type="entry name" value="PRELI"/>
    <property type="match status" value="1"/>
</dbReference>
<dbReference type="PANTHER" id="PTHR13299:SF0">
    <property type="entry name" value="PEROXISOMAL MEMBRANE PROTEIN PEX16"/>
    <property type="match status" value="1"/>
</dbReference>
<protein>
    <recommendedName>
        <fullName evidence="2">Peroxisomal membrane protein PEX16</fullName>
    </recommendedName>
</protein>
<evidence type="ECO:0000313" key="5">
    <source>
        <dbReference type="Proteomes" id="UP000252139"/>
    </source>
</evidence>
<evidence type="ECO:0000256" key="1">
    <source>
        <dbReference type="ARBA" id="ARBA00009505"/>
    </source>
</evidence>
<comment type="caution">
    <text evidence="4">The sequence shown here is derived from an EMBL/GenBank/DDBJ whole genome shotgun (WGS) entry which is preliminary data.</text>
</comment>
<comment type="subcellular location">
    <subcellularLocation>
        <location evidence="2">Peroxisome membrane</location>
    </subcellularLocation>
</comment>
<dbReference type="AlphaFoldDB" id="A0A367JFQ3"/>
<feature type="domain" description="PRELI/MSF1" evidence="3">
    <location>
        <begin position="1"/>
        <end position="174"/>
    </location>
</feature>
<keyword evidence="2" id="KW-0962">Peroxisome biogenesis</keyword>
<dbReference type="GO" id="GO:0007031">
    <property type="term" value="P:peroxisome organization"/>
    <property type="evidence" value="ECO:0007669"/>
    <property type="project" value="UniProtKB-KW"/>
</dbReference>
<dbReference type="InterPro" id="IPR006797">
    <property type="entry name" value="PRELI/MSF1_dom"/>
</dbReference>
<evidence type="ECO:0000259" key="3">
    <source>
        <dbReference type="PROSITE" id="PS50904"/>
    </source>
</evidence>
<proteinExistence type="inferred from homology"/>
<gene>
    <name evidence="4" type="primary">PEX16_3</name>
    <name evidence="4" type="ORF">CU097_008480</name>
</gene>
<reference evidence="4 5" key="1">
    <citation type="journal article" date="2018" name="G3 (Bethesda)">
        <title>Phylogenetic and Phylogenomic Definition of Rhizopus Species.</title>
        <authorList>
            <person name="Gryganskyi A.P."/>
            <person name="Golan J."/>
            <person name="Dolatabadi S."/>
            <person name="Mondo S."/>
            <person name="Robb S."/>
            <person name="Idnurm A."/>
            <person name="Muszewska A."/>
            <person name="Steczkiewicz K."/>
            <person name="Masonjones S."/>
            <person name="Liao H.L."/>
            <person name="Gajdeczka M.T."/>
            <person name="Anike F."/>
            <person name="Vuek A."/>
            <person name="Anishchenko I.M."/>
            <person name="Voigt K."/>
            <person name="de Hoog G.S."/>
            <person name="Smith M.E."/>
            <person name="Heitman J."/>
            <person name="Vilgalys R."/>
            <person name="Stajich J.E."/>
        </authorList>
    </citation>
    <scope>NUCLEOTIDE SEQUENCE [LARGE SCALE GENOMIC DNA]</scope>
    <source>
        <strain evidence="4 5">CBS 357.93</strain>
    </source>
</reference>
<evidence type="ECO:0000313" key="4">
    <source>
        <dbReference type="EMBL" id="RCH88788.1"/>
    </source>
</evidence>
<evidence type="ECO:0000256" key="2">
    <source>
        <dbReference type="RuleBase" id="RU365003"/>
    </source>
</evidence>
<keyword evidence="5" id="KW-1185">Reference proteome</keyword>
<name>A0A367JFQ3_RHIAZ</name>
<dbReference type="PROSITE" id="PS50904">
    <property type="entry name" value="PRELI_MSF1"/>
    <property type="match status" value="1"/>
</dbReference>
<organism evidence="4 5">
    <name type="scientific">Rhizopus azygosporus</name>
    <name type="common">Rhizopus microsporus var. azygosporus</name>
    <dbReference type="NCBI Taxonomy" id="86630"/>
    <lineage>
        <taxon>Eukaryota</taxon>
        <taxon>Fungi</taxon>
        <taxon>Fungi incertae sedis</taxon>
        <taxon>Mucoromycota</taxon>
        <taxon>Mucoromycotina</taxon>
        <taxon>Mucoromycetes</taxon>
        <taxon>Mucorales</taxon>
        <taxon>Mucorineae</taxon>
        <taxon>Rhizopodaceae</taxon>
        <taxon>Rhizopus</taxon>
    </lineage>
</organism>
<comment type="similarity">
    <text evidence="1 2">Belongs to the peroxin-16 family.</text>
</comment>
<sequence>MKWFQSRHDFNYEWSLVSAANWQKYPNESCTHVAHVDVLCRTIDPDTGLLTTERLITVNQHIPTLIRKILGPGTTQYVHEISTIDPKSKTLTMRSVNLTLSHLLKVEETIVYQEHPEDRKKTLFTQQAAISAGSLVSGWSHVLEEFSLRRFKQNADIGRAGFNKVLERFVGMQQQQQQQQQQHIESSLRSLTFILPGRFQDAELASQALYAALNLVDLYHNSIIRKAILARRDQVEESAFNKYIHFWSSRSNLNATASSLLSVILYTQVLIEMAVLKKYGKKRQWECIAYLEGLKVMLRLFIFQTTGQRMTLSPPHLQRDIDPQTLAIQPQEDNETWVGKRTGIRVKRMKDCFQTNSKSTDVTDFLLSRKLTADMLRKPDQMVTVQKNISKLGELMYILRPLIYVMAILKWGKRSWRPWIMSLAIELLSQAALKAGYRAASGRTRMMPLEKDEFHRRRRLLLLNVMRGIFYLKITRPRLESFCNRTEDKPILSLASNIIREYLPLWQDIYFYTSAS</sequence>
<dbReference type="GO" id="GO:0005778">
    <property type="term" value="C:peroxisomal membrane"/>
    <property type="evidence" value="ECO:0007669"/>
    <property type="project" value="UniProtKB-SubCell"/>
</dbReference>
<dbReference type="PANTHER" id="PTHR13299">
    <property type="entry name" value="PEROXISOMAL MEMBRANE PROTEIN PEX16"/>
    <property type="match status" value="1"/>
</dbReference>
<accession>A0A367JFQ3</accession>
<dbReference type="InterPro" id="IPR013919">
    <property type="entry name" value="Pex16"/>
</dbReference>